<gene>
    <name evidence="20" type="ORF">FHR70_004231</name>
</gene>
<evidence type="ECO:0000256" key="7">
    <source>
        <dbReference type="ARBA" id="ARBA00022741"/>
    </source>
</evidence>
<evidence type="ECO:0000256" key="8">
    <source>
        <dbReference type="ARBA" id="ARBA00022829"/>
    </source>
</evidence>
<evidence type="ECO:0000256" key="6">
    <source>
        <dbReference type="ARBA" id="ARBA00022692"/>
    </source>
</evidence>
<feature type="compositionally biased region" description="Acidic residues" evidence="17">
    <location>
        <begin position="302"/>
        <end position="313"/>
    </location>
</feature>
<evidence type="ECO:0000256" key="10">
    <source>
        <dbReference type="ARBA" id="ARBA00022989"/>
    </source>
</evidence>
<comment type="similarity">
    <text evidence="2">Belongs to the FtsK/SpoIIIE/SftA family.</text>
</comment>
<dbReference type="GO" id="GO:0051301">
    <property type="term" value="P:cell division"/>
    <property type="evidence" value="ECO:0007669"/>
    <property type="project" value="UniProtKB-KW"/>
</dbReference>
<name>A0A7W4YY39_9HYPH</name>
<dbReference type="Gene3D" id="3.30.980.40">
    <property type="match status" value="1"/>
</dbReference>
<dbReference type="GO" id="GO:0005886">
    <property type="term" value="C:plasma membrane"/>
    <property type="evidence" value="ECO:0007669"/>
    <property type="project" value="UniProtKB-SubCell"/>
</dbReference>
<evidence type="ECO:0000313" key="20">
    <source>
        <dbReference type="EMBL" id="MBB3021140.1"/>
    </source>
</evidence>
<evidence type="ECO:0000256" key="5">
    <source>
        <dbReference type="ARBA" id="ARBA00022618"/>
    </source>
</evidence>
<evidence type="ECO:0000256" key="11">
    <source>
        <dbReference type="ARBA" id="ARBA00023125"/>
    </source>
</evidence>
<keyword evidence="12 18" id="KW-0472">Membrane</keyword>
<keyword evidence="7 16" id="KW-0547">Nucleotide-binding</keyword>
<evidence type="ECO:0000256" key="4">
    <source>
        <dbReference type="ARBA" id="ARBA00022475"/>
    </source>
</evidence>
<keyword evidence="11" id="KW-0238">DNA-binding</keyword>
<evidence type="ECO:0000313" key="21">
    <source>
        <dbReference type="Proteomes" id="UP000532010"/>
    </source>
</evidence>
<evidence type="ECO:0000256" key="13">
    <source>
        <dbReference type="ARBA" id="ARBA00023306"/>
    </source>
</evidence>
<evidence type="ECO:0000256" key="18">
    <source>
        <dbReference type="SAM" id="Phobius"/>
    </source>
</evidence>
<dbReference type="GO" id="GO:0005524">
    <property type="term" value="F:ATP binding"/>
    <property type="evidence" value="ECO:0007669"/>
    <property type="project" value="UniProtKB-UniRule"/>
</dbReference>
<comment type="function">
    <text evidence="14">Essential cell division protein that coordinates cell division and chromosome segregation. The N-terminus is involved in assembly of the cell-division machinery. The C-terminus functions as a DNA motor that moves dsDNA in an ATP-dependent manner towards the dif recombination site, which is located within the replication terminus region. Translocation stops specifically at Xer-dif sites, where FtsK interacts with the Xer recombinase, allowing activation of chromosome unlinking by recombination. FtsK orienting polar sequences (KOPS) guide the direction of DNA translocation. FtsK can remove proteins from DNA as it translocates, but translocation stops specifically at XerCD-dif site, thereby preventing removal of XerC and XerD from dif.</text>
</comment>
<dbReference type="RefSeq" id="WP_183453779.1">
    <property type="nucleotide sequence ID" value="NZ_JACHWB010000008.1"/>
</dbReference>
<keyword evidence="6 18" id="KW-0812">Transmembrane</keyword>
<dbReference type="EMBL" id="JACHWB010000008">
    <property type="protein sequence ID" value="MBB3021140.1"/>
    <property type="molecule type" value="Genomic_DNA"/>
</dbReference>
<proteinExistence type="inferred from homology"/>
<feature type="domain" description="FtsK" evidence="19">
    <location>
        <begin position="492"/>
        <end position="542"/>
    </location>
</feature>
<feature type="compositionally biased region" description="Pro residues" evidence="17">
    <location>
        <begin position="315"/>
        <end position="325"/>
    </location>
</feature>
<keyword evidence="5" id="KW-0132">Cell division</keyword>
<comment type="subunit">
    <text evidence="15">Homohexamer. Forms a ring that surrounds DNA.</text>
</comment>
<dbReference type="GO" id="GO:0007059">
    <property type="term" value="P:chromosome segregation"/>
    <property type="evidence" value="ECO:0007669"/>
    <property type="project" value="UniProtKB-KW"/>
</dbReference>
<feature type="transmembrane region" description="Helical" evidence="18">
    <location>
        <begin position="167"/>
        <end position="187"/>
    </location>
</feature>
<evidence type="ECO:0000256" key="15">
    <source>
        <dbReference type="ARBA" id="ARBA00025923"/>
    </source>
</evidence>
<evidence type="ECO:0000256" key="17">
    <source>
        <dbReference type="SAM" id="MobiDB-lite"/>
    </source>
</evidence>
<sequence length="542" mass="57369">MRAARRSSSAYDGLFSSLRAFLARRAQELTGLCLIAFAGAVAVALATWSVDDPSLNNATDLPVRNLIGWPGAIVADLFMQLLGLGAIAAVLPLALWGWRLMKSGELGRLQLRLALWVIGAGAATALASALPPTQSWPLPTGLGGVVGDAILAGAKAITGLSNGPASAVLGFLFAGVAILTLSAACGLGSADEKHREEPEEIEDPVPVRRRKIQDWDEAEEIGHDEPGWGIVSLGALAHGAMSLRAAARRWREGRHAAPDEEYEDTPAPVKRSARQPGIRREPVLDGAPPRPRPAPAAVPMHDDDEAPWDEDDVPPARPAARPEPAPTRVAPAHTAPKPGKRMAREAQPSLLDEENYQLPQLGLLAEPKRPAGPTISAEALEQNAALLEGTLEDFGVRGAITKVNPGPVVTLYELEPAPGTKSSRVISLADDIARSMSAVSARVAVVQGRNAIGIELPNHKRETVYLRELLASQDFETSKQKLALCLGKTIGGEPVIADLARMPHLLVAGTTGSGKSVAINTMILSLVYRLTPAECRLIMVDP</sequence>
<comment type="caution">
    <text evidence="20">The sequence shown here is derived from an EMBL/GenBank/DDBJ whole genome shotgun (WGS) entry which is preliminary data.</text>
</comment>
<dbReference type="InterPro" id="IPR041027">
    <property type="entry name" value="FtsK_alpha"/>
</dbReference>
<feature type="binding site" evidence="16">
    <location>
        <begin position="509"/>
        <end position="516"/>
    </location>
    <ligand>
        <name>ATP</name>
        <dbReference type="ChEBI" id="CHEBI:30616"/>
    </ligand>
</feature>
<feature type="transmembrane region" description="Helical" evidence="18">
    <location>
        <begin position="109"/>
        <end position="130"/>
    </location>
</feature>
<dbReference type="Gene3D" id="3.40.50.300">
    <property type="entry name" value="P-loop containing nucleotide triphosphate hydrolases"/>
    <property type="match status" value="1"/>
</dbReference>
<keyword evidence="8" id="KW-0159">Chromosome partition</keyword>
<keyword evidence="21" id="KW-1185">Reference proteome</keyword>
<accession>A0A7W4YY39</accession>
<dbReference type="SUPFAM" id="SSF52540">
    <property type="entry name" value="P-loop containing nucleoside triphosphate hydrolases"/>
    <property type="match status" value="1"/>
</dbReference>
<evidence type="ECO:0000256" key="1">
    <source>
        <dbReference type="ARBA" id="ARBA00004651"/>
    </source>
</evidence>
<organism evidence="20 21">
    <name type="scientific">Microvirga lupini</name>
    <dbReference type="NCBI Taxonomy" id="420324"/>
    <lineage>
        <taxon>Bacteria</taxon>
        <taxon>Pseudomonadati</taxon>
        <taxon>Pseudomonadota</taxon>
        <taxon>Alphaproteobacteria</taxon>
        <taxon>Hyphomicrobiales</taxon>
        <taxon>Methylobacteriaceae</taxon>
        <taxon>Microvirga</taxon>
    </lineage>
</organism>
<dbReference type="Pfam" id="PF13491">
    <property type="entry name" value="FtsK_4TM"/>
    <property type="match status" value="1"/>
</dbReference>
<dbReference type="AlphaFoldDB" id="A0A7W4YY39"/>
<evidence type="ECO:0000256" key="12">
    <source>
        <dbReference type="ARBA" id="ARBA00023136"/>
    </source>
</evidence>
<comment type="subcellular location">
    <subcellularLocation>
        <location evidence="1">Cell membrane</location>
        <topology evidence="1">Multi-pass membrane protein</topology>
    </subcellularLocation>
</comment>
<protein>
    <recommendedName>
        <fullName evidence="3">DNA translocase FtsK</fullName>
    </recommendedName>
</protein>
<dbReference type="PROSITE" id="PS50901">
    <property type="entry name" value="FTSK"/>
    <property type="match status" value="1"/>
</dbReference>
<feature type="region of interest" description="Disordered" evidence="17">
    <location>
        <begin position="255"/>
        <end position="345"/>
    </location>
</feature>
<dbReference type="InterPro" id="IPR025199">
    <property type="entry name" value="FtsK_4TM"/>
</dbReference>
<evidence type="ECO:0000259" key="19">
    <source>
        <dbReference type="PROSITE" id="PS50901"/>
    </source>
</evidence>
<keyword evidence="10 18" id="KW-1133">Transmembrane helix</keyword>
<dbReference type="InterPro" id="IPR002543">
    <property type="entry name" value="FtsK_dom"/>
</dbReference>
<evidence type="ECO:0000256" key="16">
    <source>
        <dbReference type="PROSITE-ProRule" id="PRU00289"/>
    </source>
</evidence>
<dbReference type="InterPro" id="IPR027417">
    <property type="entry name" value="P-loop_NTPase"/>
</dbReference>
<dbReference type="InterPro" id="IPR050206">
    <property type="entry name" value="FtsK/SpoIIIE/SftA"/>
</dbReference>
<dbReference type="Proteomes" id="UP000532010">
    <property type="component" value="Unassembled WGS sequence"/>
</dbReference>
<evidence type="ECO:0000256" key="3">
    <source>
        <dbReference type="ARBA" id="ARBA00020887"/>
    </source>
</evidence>
<keyword evidence="13" id="KW-0131">Cell cycle</keyword>
<dbReference type="Pfam" id="PF01580">
    <property type="entry name" value="FtsK_SpoIIIE"/>
    <property type="match status" value="1"/>
</dbReference>
<feature type="transmembrane region" description="Helical" evidence="18">
    <location>
        <begin position="29"/>
        <end position="49"/>
    </location>
</feature>
<dbReference type="GO" id="GO:0003677">
    <property type="term" value="F:DNA binding"/>
    <property type="evidence" value="ECO:0007669"/>
    <property type="project" value="UniProtKB-KW"/>
</dbReference>
<dbReference type="PANTHER" id="PTHR22683">
    <property type="entry name" value="SPORULATION PROTEIN RELATED"/>
    <property type="match status" value="1"/>
</dbReference>
<evidence type="ECO:0000256" key="2">
    <source>
        <dbReference type="ARBA" id="ARBA00006474"/>
    </source>
</evidence>
<feature type="transmembrane region" description="Helical" evidence="18">
    <location>
        <begin position="69"/>
        <end position="97"/>
    </location>
</feature>
<evidence type="ECO:0000256" key="14">
    <source>
        <dbReference type="ARBA" id="ARBA00024784"/>
    </source>
</evidence>
<keyword evidence="9 16" id="KW-0067">ATP-binding</keyword>
<evidence type="ECO:0000256" key="9">
    <source>
        <dbReference type="ARBA" id="ARBA00022840"/>
    </source>
</evidence>
<dbReference type="Pfam" id="PF17854">
    <property type="entry name" value="FtsK_alpha"/>
    <property type="match status" value="1"/>
</dbReference>
<feature type="non-terminal residue" evidence="20">
    <location>
        <position position="542"/>
    </location>
</feature>
<dbReference type="PANTHER" id="PTHR22683:SF41">
    <property type="entry name" value="DNA TRANSLOCASE FTSK"/>
    <property type="match status" value="1"/>
</dbReference>
<keyword evidence="4" id="KW-1003">Cell membrane</keyword>
<reference evidence="20 21" key="1">
    <citation type="submission" date="2020-08" db="EMBL/GenBank/DDBJ databases">
        <title>The Agave Microbiome: Exploring the role of microbial communities in plant adaptations to desert environments.</title>
        <authorList>
            <person name="Partida-Martinez L.P."/>
        </authorList>
    </citation>
    <scope>NUCLEOTIDE SEQUENCE [LARGE SCALE GENOMIC DNA]</scope>
    <source>
        <strain evidence="20 21">AT3.9</strain>
    </source>
</reference>